<dbReference type="Gene3D" id="3.30.160.60">
    <property type="entry name" value="Classic Zinc Finger"/>
    <property type="match status" value="1"/>
</dbReference>
<gene>
    <name evidence="7" type="ORF">LTLLF_205805</name>
</gene>
<keyword evidence="4" id="KW-0863">Zinc-finger</keyword>
<evidence type="ECO:0000313" key="8">
    <source>
        <dbReference type="Proteomes" id="UP000710432"/>
    </source>
</evidence>
<organism evidence="7 8">
    <name type="scientific">Microtus ochrogaster</name>
    <name type="common">Prairie vole</name>
    <dbReference type="NCBI Taxonomy" id="79684"/>
    <lineage>
        <taxon>Eukaryota</taxon>
        <taxon>Metazoa</taxon>
        <taxon>Chordata</taxon>
        <taxon>Craniata</taxon>
        <taxon>Vertebrata</taxon>
        <taxon>Euteleostomi</taxon>
        <taxon>Mammalia</taxon>
        <taxon>Eutheria</taxon>
        <taxon>Euarchontoglires</taxon>
        <taxon>Glires</taxon>
        <taxon>Rodentia</taxon>
        <taxon>Myomorpha</taxon>
        <taxon>Muroidea</taxon>
        <taxon>Cricetidae</taxon>
        <taxon>Arvicolinae</taxon>
        <taxon>Microtus</taxon>
    </lineage>
</organism>
<name>A0A8J6L2S9_MICOH</name>
<dbReference type="EMBL" id="JAATJU010000700">
    <property type="protein sequence ID" value="KAH0520521.1"/>
    <property type="molecule type" value="Genomic_DNA"/>
</dbReference>
<evidence type="ECO:0000256" key="5">
    <source>
        <dbReference type="ARBA" id="ARBA00022833"/>
    </source>
</evidence>
<dbReference type="PANTHER" id="PTHR23234:SF10">
    <property type="entry name" value="RIKEN CDNA 6720489N17 GENE-RELATED"/>
    <property type="match status" value="1"/>
</dbReference>
<dbReference type="CDD" id="cd07765">
    <property type="entry name" value="KRAB_A-box"/>
    <property type="match status" value="1"/>
</dbReference>
<dbReference type="InterPro" id="IPR050758">
    <property type="entry name" value="Znf_C2H2-type"/>
</dbReference>
<dbReference type="InterPro" id="IPR036051">
    <property type="entry name" value="KRAB_dom_sf"/>
</dbReference>
<dbReference type="AlphaFoldDB" id="A0A8J6L2S9"/>
<dbReference type="Gene3D" id="6.10.140.140">
    <property type="match status" value="1"/>
</dbReference>
<comment type="subcellular location">
    <subcellularLocation>
        <location evidence="1">Nucleus</location>
    </subcellularLocation>
</comment>
<evidence type="ECO:0000256" key="1">
    <source>
        <dbReference type="ARBA" id="ARBA00004123"/>
    </source>
</evidence>
<evidence type="ECO:0000256" key="4">
    <source>
        <dbReference type="ARBA" id="ARBA00022771"/>
    </source>
</evidence>
<feature type="domain" description="KRAB" evidence="6">
    <location>
        <begin position="4"/>
        <end position="75"/>
    </location>
</feature>
<evidence type="ECO:0000256" key="2">
    <source>
        <dbReference type="ARBA" id="ARBA00022723"/>
    </source>
</evidence>
<dbReference type="PROSITE" id="PS50805">
    <property type="entry name" value="KRAB"/>
    <property type="match status" value="1"/>
</dbReference>
<proteinExistence type="predicted"/>
<keyword evidence="5" id="KW-0862">Zinc</keyword>
<sequence length="110" mass="13353">MKTVTYDDVHINFTDEEWNLLDPSQKNLYKDVMLEAYRNLTAIEYIWEEHNSKEHCQHSRRHERIERNNFEKKDSVYPQCAKALAYDSLLERNERTHDKEKPYECNQCGN</sequence>
<dbReference type="SUPFAM" id="SSF57667">
    <property type="entry name" value="beta-beta-alpha zinc fingers"/>
    <property type="match status" value="1"/>
</dbReference>
<dbReference type="SUPFAM" id="SSF109640">
    <property type="entry name" value="KRAB domain (Kruppel-associated box)"/>
    <property type="match status" value="1"/>
</dbReference>
<dbReference type="GO" id="GO:0005634">
    <property type="term" value="C:nucleus"/>
    <property type="evidence" value="ECO:0007669"/>
    <property type="project" value="UniProtKB-SubCell"/>
</dbReference>
<evidence type="ECO:0000259" key="6">
    <source>
        <dbReference type="PROSITE" id="PS50805"/>
    </source>
</evidence>
<keyword evidence="2" id="KW-0479">Metal-binding</keyword>
<dbReference type="InterPro" id="IPR036236">
    <property type="entry name" value="Znf_C2H2_sf"/>
</dbReference>
<evidence type="ECO:0000256" key="3">
    <source>
        <dbReference type="ARBA" id="ARBA00022737"/>
    </source>
</evidence>
<dbReference type="InterPro" id="IPR001909">
    <property type="entry name" value="KRAB"/>
</dbReference>
<comment type="caution">
    <text evidence="7">The sequence shown here is derived from an EMBL/GenBank/DDBJ whole genome shotgun (WGS) entry which is preliminary data.</text>
</comment>
<keyword evidence="3" id="KW-0677">Repeat</keyword>
<dbReference type="GO" id="GO:0006355">
    <property type="term" value="P:regulation of DNA-templated transcription"/>
    <property type="evidence" value="ECO:0007669"/>
    <property type="project" value="InterPro"/>
</dbReference>
<dbReference type="Pfam" id="PF01352">
    <property type="entry name" value="KRAB"/>
    <property type="match status" value="1"/>
</dbReference>
<protein>
    <submittedName>
        <fullName evidence="7">Zinc finger protein 431</fullName>
    </submittedName>
</protein>
<accession>A0A8J6L2S9</accession>
<dbReference type="GO" id="GO:0008270">
    <property type="term" value="F:zinc ion binding"/>
    <property type="evidence" value="ECO:0007669"/>
    <property type="project" value="UniProtKB-KW"/>
</dbReference>
<reference evidence="7" key="1">
    <citation type="submission" date="2020-03" db="EMBL/GenBank/DDBJ databases">
        <title>Studies in the Genomics of Life Span.</title>
        <authorList>
            <person name="Glass D."/>
        </authorList>
    </citation>
    <scope>NUCLEOTIDE SEQUENCE</scope>
    <source>
        <strain evidence="7">LTLLF</strain>
        <tissue evidence="7">Muscle</tissue>
    </source>
</reference>
<dbReference type="PANTHER" id="PTHR23234">
    <property type="entry name" value="ZNF44 PROTEIN"/>
    <property type="match status" value="1"/>
</dbReference>
<dbReference type="SMART" id="SM00349">
    <property type="entry name" value="KRAB"/>
    <property type="match status" value="1"/>
</dbReference>
<dbReference type="Proteomes" id="UP000710432">
    <property type="component" value="Unassembled WGS sequence"/>
</dbReference>
<evidence type="ECO:0000313" key="7">
    <source>
        <dbReference type="EMBL" id="KAH0520521.1"/>
    </source>
</evidence>